<evidence type="ECO:0000313" key="6">
    <source>
        <dbReference type="EMBL" id="SQB65672.1"/>
    </source>
</evidence>
<dbReference type="InterPro" id="IPR029058">
    <property type="entry name" value="AB_hydrolase_fold"/>
</dbReference>
<dbReference type="OMA" id="LNCAYWP"/>
<dbReference type="GeneID" id="55564988"/>
<proteinExistence type="inferred from homology"/>
<dbReference type="Proteomes" id="UP000250245">
    <property type="component" value="Unassembled WGS sequence"/>
</dbReference>
<gene>
    <name evidence="6" type="primary">tap_1</name>
    <name evidence="6" type="ORF">NCTC11820_01742</name>
</gene>
<comment type="similarity">
    <text evidence="1">Belongs to the peptidase S33 family.</text>
</comment>
<dbReference type="PANTHER" id="PTHR43248:SF25">
    <property type="entry name" value="AB HYDROLASE-1 DOMAIN-CONTAINING PROTEIN-RELATED"/>
    <property type="match status" value="1"/>
</dbReference>
<evidence type="ECO:0000259" key="5">
    <source>
        <dbReference type="Pfam" id="PF08386"/>
    </source>
</evidence>
<feature type="domain" description="Peptidase S33 tripeptidyl aminopeptidase-like C-terminal" evidence="5">
    <location>
        <begin position="416"/>
        <end position="517"/>
    </location>
</feature>
<dbReference type="PANTHER" id="PTHR43248">
    <property type="entry name" value="2-SUCCINYL-6-HYDROXY-2,4-CYCLOHEXADIENE-1-CARBOXYLATE SYNTHASE"/>
    <property type="match status" value="1"/>
</dbReference>
<evidence type="ECO:0000256" key="3">
    <source>
        <dbReference type="SAM" id="SignalP"/>
    </source>
</evidence>
<dbReference type="Pfam" id="PF00561">
    <property type="entry name" value="Abhydrolase_1"/>
    <property type="match status" value="1"/>
</dbReference>
<keyword evidence="6" id="KW-0645">Protease</keyword>
<dbReference type="EC" id="3.4.14.-" evidence="6"/>
<dbReference type="Gene3D" id="3.40.50.1820">
    <property type="entry name" value="alpha/beta hydrolase"/>
    <property type="match status" value="1"/>
</dbReference>
<accession>A0A2X2YCY3</accession>
<dbReference type="RefSeq" id="WP_013188997.1">
    <property type="nucleotide sequence ID" value="NZ_CP068112.1"/>
</dbReference>
<protein>
    <submittedName>
        <fullName evidence="6">Tripeptidyl aminopeptidase</fullName>
        <ecNumber evidence="6">3.4.14.-</ecNumber>
    </submittedName>
</protein>
<evidence type="ECO:0000259" key="4">
    <source>
        <dbReference type="Pfam" id="PF00561"/>
    </source>
</evidence>
<dbReference type="GO" id="GO:0004177">
    <property type="term" value="F:aminopeptidase activity"/>
    <property type="evidence" value="ECO:0007669"/>
    <property type="project" value="UniProtKB-KW"/>
</dbReference>
<dbReference type="InterPro" id="IPR013595">
    <property type="entry name" value="Pept_S33_TAP-like_C"/>
</dbReference>
<evidence type="ECO:0000256" key="1">
    <source>
        <dbReference type="ARBA" id="ARBA00010088"/>
    </source>
</evidence>
<dbReference type="EMBL" id="UASJ01000001">
    <property type="protein sequence ID" value="SQB65672.1"/>
    <property type="molecule type" value="Genomic_DNA"/>
</dbReference>
<feature type="chain" id="PRO_5038731117" evidence="3">
    <location>
        <begin position="21"/>
        <end position="523"/>
    </location>
</feature>
<keyword evidence="6" id="KW-0031">Aminopeptidase</keyword>
<dbReference type="AlphaFoldDB" id="A0A2X2YCY3"/>
<name>A0A2X2YCY3_9ACTO</name>
<feature type="signal peptide" evidence="3">
    <location>
        <begin position="1"/>
        <end position="20"/>
    </location>
</feature>
<reference evidence="6 7" key="1">
    <citation type="submission" date="2018-06" db="EMBL/GenBank/DDBJ databases">
        <authorList>
            <consortium name="Pathogen Informatics"/>
            <person name="Doyle S."/>
        </authorList>
    </citation>
    <scope>NUCLEOTIDE SEQUENCE [LARGE SCALE GENOMIC DNA]</scope>
    <source>
        <strain evidence="6 7">NCTC11820</strain>
    </source>
</reference>
<dbReference type="Pfam" id="PF08386">
    <property type="entry name" value="Abhydrolase_4"/>
    <property type="match status" value="1"/>
</dbReference>
<evidence type="ECO:0000313" key="7">
    <source>
        <dbReference type="Proteomes" id="UP000250245"/>
    </source>
</evidence>
<dbReference type="SUPFAM" id="SSF53474">
    <property type="entry name" value="alpha/beta-Hydrolases"/>
    <property type="match status" value="1"/>
</dbReference>
<dbReference type="PROSITE" id="PS51257">
    <property type="entry name" value="PROKAR_LIPOPROTEIN"/>
    <property type="match status" value="1"/>
</dbReference>
<dbReference type="InterPro" id="IPR051601">
    <property type="entry name" value="Serine_prot/Carboxylest_S33"/>
</dbReference>
<dbReference type="InterPro" id="IPR000073">
    <property type="entry name" value="AB_hydrolase_1"/>
</dbReference>
<keyword evidence="3" id="KW-0732">Signal</keyword>
<evidence type="ECO:0000256" key="2">
    <source>
        <dbReference type="ARBA" id="ARBA00022801"/>
    </source>
</evidence>
<keyword evidence="2 6" id="KW-0378">Hydrolase</keyword>
<sequence length="523" mass="56946">MMNKLTKGLGIVAAVGLALAGLAGCAPEKPLAQPSKLPKPTQTVDQPKLSEYYSQDLQWKNCGGDFQCAMLEVPLDYANPQGEHAKIAMKRLNTANKETRIGTLIMNPGGPGGSGLENMKPENVAYFFSDTVRKYYDVLGFDPRGVGSSQPAIKCRTDQELDEDSSTYYDLSTEAGRAADAAEIKALGQKCLQNSPQMTRFASTEYTARDLDIMRAAVGDDRLYYLGFSYGTYLGAIYADLFPSRVGRMVLDGVLDPSLNMNQVSALQASGFEASLREFVTECQKQHAKQCPLHGDVDAGMAQIKALLDSLKTNPMPAKRGRELTVTQAFTGLIGNMYNTASWWQQLLPALSQALNESDGTALLNSADFYNERNADGTYKNNSSDAFVVINSLDYEPIGNMAQWKADAAKIQVASPTIGEFFTYGSLGAESWPVKAKTTAKREVNPQLEEDILLIGTTGDPATPLKMAQHTRQMMDHSKLLTVQGWNHTAYNSYAPGCVKTITDTYLVSGKIEAANSDTCQLD</sequence>
<feature type="domain" description="AB hydrolase-1" evidence="4">
    <location>
        <begin position="103"/>
        <end position="288"/>
    </location>
</feature>
<organism evidence="6 7">
    <name type="scientific">Mobiluncus curtisii</name>
    <dbReference type="NCBI Taxonomy" id="2051"/>
    <lineage>
        <taxon>Bacteria</taxon>
        <taxon>Bacillati</taxon>
        <taxon>Actinomycetota</taxon>
        <taxon>Actinomycetes</taxon>
        <taxon>Actinomycetales</taxon>
        <taxon>Actinomycetaceae</taxon>
        <taxon>Mobiluncus</taxon>
    </lineage>
</organism>